<proteinExistence type="predicted"/>
<dbReference type="SMART" id="SM00256">
    <property type="entry name" value="FBOX"/>
    <property type="match status" value="1"/>
</dbReference>
<dbReference type="InterPro" id="IPR013187">
    <property type="entry name" value="F-box-assoc_dom_typ3"/>
</dbReference>
<evidence type="ECO:0000313" key="2">
    <source>
        <dbReference type="EMBL" id="GMJ15506.1"/>
    </source>
</evidence>
<feature type="domain" description="F-box" evidence="1">
    <location>
        <begin position="1"/>
        <end position="30"/>
    </location>
</feature>
<dbReference type="AlphaFoldDB" id="A0A9W7MXV0"/>
<dbReference type="InterPro" id="IPR036047">
    <property type="entry name" value="F-box-like_dom_sf"/>
</dbReference>
<dbReference type="NCBIfam" id="TIGR01640">
    <property type="entry name" value="F_box_assoc_1"/>
    <property type="match status" value="1"/>
</dbReference>
<protein>
    <submittedName>
        <fullName evidence="2">CONSTITUTIVE EXPRESSER OF PR GENES 1, CONSTITUTIVE EXPRESSER OF PR GENES 30</fullName>
    </submittedName>
</protein>
<dbReference type="PROSITE" id="PS50181">
    <property type="entry name" value="FBOX"/>
    <property type="match status" value="1"/>
</dbReference>
<reference evidence="2" key="1">
    <citation type="submission" date="2023-05" db="EMBL/GenBank/DDBJ databases">
        <title>Genome and transcriptome analyses reveal genes involved in the formation of fine ridges on petal epidermal cells in Hibiscus trionum.</title>
        <authorList>
            <person name="Koshimizu S."/>
            <person name="Masuda S."/>
            <person name="Ishii T."/>
            <person name="Shirasu K."/>
            <person name="Hoshino A."/>
            <person name="Arita M."/>
        </authorList>
    </citation>
    <scope>NUCLEOTIDE SEQUENCE</scope>
    <source>
        <strain evidence="2">Hamamatsu line</strain>
    </source>
</reference>
<evidence type="ECO:0000259" key="1">
    <source>
        <dbReference type="PROSITE" id="PS50181"/>
    </source>
</evidence>
<dbReference type="EMBL" id="BSYR01000078">
    <property type="protein sequence ID" value="GMJ15506.1"/>
    <property type="molecule type" value="Genomic_DNA"/>
</dbReference>
<dbReference type="PANTHER" id="PTHR31672">
    <property type="entry name" value="BNACNNG10540D PROTEIN"/>
    <property type="match status" value="1"/>
</dbReference>
<name>A0A9W7MXV0_HIBTR</name>
<dbReference type="Pfam" id="PF08268">
    <property type="entry name" value="FBA_3"/>
    <property type="match status" value="1"/>
</dbReference>
<dbReference type="CDD" id="cd22157">
    <property type="entry name" value="F-box_AtFBW1-like"/>
    <property type="match status" value="1"/>
</dbReference>
<dbReference type="PANTHER" id="PTHR31672:SF13">
    <property type="entry name" value="F-BOX PROTEIN CPR30-LIKE"/>
    <property type="match status" value="1"/>
</dbReference>
<dbReference type="InterPro" id="IPR001810">
    <property type="entry name" value="F-box_dom"/>
</dbReference>
<dbReference type="Pfam" id="PF00646">
    <property type="entry name" value="F-box"/>
    <property type="match status" value="1"/>
</dbReference>
<dbReference type="SUPFAM" id="SSF81383">
    <property type="entry name" value="F-box domain"/>
    <property type="match status" value="1"/>
</dbReference>
<dbReference type="Proteomes" id="UP001165190">
    <property type="component" value="Unassembled WGS sequence"/>
</dbReference>
<organism evidence="2 3">
    <name type="scientific">Hibiscus trionum</name>
    <name type="common">Flower of an hour</name>
    <dbReference type="NCBI Taxonomy" id="183268"/>
    <lineage>
        <taxon>Eukaryota</taxon>
        <taxon>Viridiplantae</taxon>
        <taxon>Streptophyta</taxon>
        <taxon>Embryophyta</taxon>
        <taxon>Tracheophyta</taxon>
        <taxon>Spermatophyta</taxon>
        <taxon>Magnoliopsida</taxon>
        <taxon>eudicotyledons</taxon>
        <taxon>Gunneridae</taxon>
        <taxon>Pentapetalae</taxon>
        <taxon>rosids</taxon>
        <taxon>malvids</taxon>
        <taxon>Malvales</taxon>
        <taxon>Malvaceae</taxon>
        <taxon>Malvoideae</taxon>
        <taxon>Hibiscus</taxon>
    </lineage>
</organism>
<dbReference type="Gene3D" id="1.20.1280.50">
    <property type="match status" value="1"/>
</dbReference>
<comment type="caution">
    <text evidence="2">The sequence shown here is derived from an EMBL/GenBank/DDBJ whole genome shotgun (WGS) entry which is preliminary data.</text>
</comment>
<dbReference type="OrthoDB" id="960054at2759"/>
<dbReference type="InterPro" id="IPR017451">
    <property type="entry name" value="F-box-assoc_interact_dom"/>
</dbReference>
<sequence>MRLPEAIVMEILAKLPIKSVMRFISVCKHWCSYSQTPYFSTQHRHYALENNRLCLLVTRLHSTPRSQVLYFSQFSTHHNIQIPFLENCECVRRICGPCNGLLCLHNDDDCAIWNPSTREIKILPRPHSGRGGDSWIAAAFDLFNFGFDYTTHDYIVIKVFVSPHKDEQRNTMYKVELYSLKTNSWKIIFRPLRLDFNYKGFSTCINRCFYWMRTSTICAFDLRDEKFSNLTYPCDWYDPSSNPSAMFDLDGSLTFVFGRQQGAESSFAVWVMNGSWTQIWSIESVFGVEGPLGFWKNGELCLQGCNNQELLVFDPVIGEFKGLGIDACGVITFVENIVSINGKLDMRRA</sequence>
<dbReference type="InterPro" id="IPR050796">
    <property type="entry name" value="SCF_F-box_component"/>
</dbReference>
<evidence type="ECO:0000313" key="3">
    <source>
        <dbReference type="Proteomes" id="UP001165190"/>
    </source>
</evidence>
<accession>A0A9W7MXV0</accession>
<dbReference type="InterPro" id="IPR011043">
    <property type="entry name" value="Gal_Oxase/kelch_b-propeller"/>
</dbReference>
<keyword evidence="3" id="KW-1185">Reference proteome</keyword>
<gene>
    <name evidence="2" type="ORF">HRI_005219800</name>
</gene>
<dbReference type="SUPFAM" id="SSF50965">
    <property type="entry name" value="Galactose oxidase, central domain"/>
    <property type="match status" value="1"/>
</dbReference>